<evidence type="ECO:0000313" key="3">
    <source>
        <dbReference type="Ensembl" id="ENSVKKP00000014288.1"/>
    </source>
</evidence>
<sequence length="151" mass="16587">MVASPKQTLTSPSSLTPSTRPGHNGMATARHPVTPKSTAVMQPETPENDTNIENQERKNDTSYSGIILPVIIALIVITFTVFLLMALYRMCFKTAPERQENGTEQAPLDKENVKLISVKTTSPEIGEQSSQGKNKTRLHDDSSSHLANKRV</sequence>
<feature type="compositionally biased region" description="Polar residues" evidence="1">
    <location>
        <begin position="118"/>
        <end position="133"/>
    </location>
</feature>
<name>A0A8D2KYY6_VARKO</name>
<keyword evidence="2" id="KW-0472">Membrane</keyword>
<dbReference type="Pfam" id="PF07010">
    <property type="entry name" value="Endomucin"/>
    <property type="match status" value="1"/>
</dbReference>
<dbReference type="PANTHER" id="PTHR15869:SF0">
    <property type="entry name" value="ENDOMUCIN"/>
    <property type="match status" value="1"/>
</dbReference>
<reference evidence="3" key="1">
    <citation type="submission" date="2025-08" db="UniProtKB">
        <authorList>
            <consortium name="Ensembl"/>
        </authorList>
    </citation>
    <scope>IDENTIFICATION</scope>
</reference>
<evidence type="ECO:0000313" key="4">
    <source>
        <dbReference type="Proteomes" id="UP000694545"/>
    </source>
</evidence>
<evidence type="ECO:0000256" key="2">
    <source>
        <dbReference type="SAM" id="Phobius"/>
    </source>
</evidence>
<organism evidence="3 4">
    <name type="scientific">Varanus komodoensis</name>
    <name type="common">Komodo dragon</name>
    <dbReference type="NCBI Taxonomy" id="61221"/>
    <lineage>
        <taxon>Eukaryota</taxon>
        <taxon>Metazoa</taxon>
        <taxon>Chordata</taxon>
        <taxon>Craniata</taxon>
        <taxon>Vertebrata</taxon>
        <taxon>Euteleostomi</taxon>
        <taxon>Lepidosauria</taxon>
        <taxon>Squamata</taxon>
        <taxon>Bifurcata</taxon>
        <taxon>Unidentata</taxon>
        <taxon>Episquamata</taxon>
        <taxon>Toxicofera</taxon>
        <taxon>Anguimorpha</taxon>
        <taxon>Paleoanguimorpha</taxon>
        <taxon>Varanoidea</taxon>
        <taxon>Varanidae</taxon>
        <taxon>Varanus</taxon>
    </lineage>
</organism>
<dbReference type="AlphaFoldDB" id="A0A8D2KYY6"/>
<proteinExistence type="predicted"/>
<protein>
    <recommendedName>
        <fullName evidence="5">Endomucin</fullName>
    </recommendedName>
</protein>
<accession>A0A8D2KYY6</accession>
<evidence type="ECO:0008006" key="5">
    <source>
        <dbReference type="Google" id="ProtNLM"/>
    </source>
</evidence>
<evidence type="ECO:0000256" key="1">
    <source>
        <dbReference type="SAM" id="MobiDB-lite"/>
    </source>
</evidence>
<dbReference type="Ensembl" id="ENSVKKT00000014636.1">
    <property type="protein sequence ID" value="ENSVKKP00000014288.1"/>
    <property type="gene ID" value="ENSVKKG00000009844.1"/>
</dbReference>
<dbReference type="Proteomes" id="UP000694545">
    <property type="component" value="Unplaced"/>
</dbReference>
<feature type="compositionally biased region" description="Basic and acidic residues" evidence="1">
    <location>
        <begin position="97"/>
        <end position="113"/>
    </location>
</feature>
<dbReference type="InterPro" id="IPR010740">
    <property type="entry name" value="Endomucin"/>
</dbReference>
<feature type="transmembrane region" description="Helical" evidence="2">
    <location>
        <begin position="66"/>
        <end position="88"/>
    </location>
</feature>
<keyword evidence="4" id="KW-1185">Reference proteome</keyword>
<dbReference type="PANTHER" id="PTHR15869">
    <property type="entry name" value="ENDOMUCIN-RELATED"/>
    <property type="match status" value="1"/>
</dbReference>
<keyword evidence="2" id="KW-1133">Transmembrane helix</keyword>
<reference evidence="3" key="2">
    <citation type="submission" date="2025-09" db="UniProtKB">
        <authorList>
            <consortium name="Ensembl"/>
        </authorList>
    </citation>
    <scope>IDENTIFICATION</scope>
</reference>
<keyword evidence="2" id="KW-0812">Transmembrane</keyword>
<feature type="region of interest" description="Disordered" evidence="1">
    <location>
        <begin position="1"/>
        <end position="58"/>
    </location>
</feature>
<feature type="region of interest" description="Disordered" evidence="1">
    <location>
        <begin position="97"/>
        <end position="151"/>
    </location>
</feature>
<feature type="compositionally biased region" description="Low complexity" evidence="1">
    <location>
        <begin position="8"/>
        <end position="19"/>
    </location>
</feature>